<evidence type="ECO:0000313" key="9">
    <source>
        <dbReference type="EMBL" id="CAI2364229.1"/>
    </source>
</evidence>
<dbReference type="InterPro" id="IPR018200">
    <property type="entry name" value="USP_CS"/>
</dbReference>
<accession>A0AAD1X7Z1</accession>
<dbReference type="GO" id="GO:0005829">
    <property type="term" value="C:cytosol"/>
    <property type="evidence" value="ECO:0007669"/>
    <property type="project" value="TreeGrafter"/>
</dbReference>
<dbReference type="PANTHER" id="PTHR24006:SF888">
    <property type="entry name" value="UBIQUITIN CARBOXYL-TERMINAL HYDROLASE 30"/>
    <property type="match status" value="1"/>
</dbReference>
<evidence type="ECO:0000256" key="3">
    <source>
        <dbReference type="ARBA" id="ARBA00022670"/>
    </source>
</evidence>
<dbReference type="EMBL" id="CAMPGE010005377">
    <property type="protein sequence ID" value="CAI2364229.1"/>
    <property type="molecule type" value="Genomic_DNA"/>
</dbReference>
<comment type="similarity">
    <text evidence="2 7">Belongs to the peptidase C19 family.</text>
</comment>
<dbReference type="PROSITE" id="PS00972">
    <property type="entry name" value="USP_1"/>
    <property type="match status" value="1"/>
</dbReference>
<dbReference type="InterPro" id="IPR050164">
    <property type="entry name" value="Peptidase_C19"/>
</dbReference>
<dbReference type="Proteomes" id="UP001295684">
    <property type="component" value="Unassembled WGS sequence"/>
</dbReference>
<dbReference type="InterPro" id="IPR001394">
    <property type="entry name" value="Peptidase_C19_UCH"/>
</dbReference>
<evidence type="ECO:0000256" key="7">
    <source>
        <dbReference type="RuleBase" id="RU366025"/>
    </source>
</evidence>
<evidence type="ECO:0000256" key="1">
    <source>
        <dbReference type="ARBA" id="ARBA00000707"/>
    </source>
</evidence>
<evidence type="ECO:0000256" key="6">
    <source>
        <dbReference type="ARBA" id="ARBA00022807"/>
    </source>
</evidence>
<evidence type="ECO:0000256" key="4">
    <source>
        <dbReference type="ARBA" id="ARBA00022786"/>
    </source>
</evidence>
<dbReference type="PROSITE" id="PS00973">
    <property type="entry name" value="USP_2"/>
    <property type="match status" value="1"/>
</dbReference>
<name>A0AAD1X7Z1_EUPCR</name>
<dbReference type="InterPro" id="IPR028889">
    <property type="entry name" value="USP"/>
</dbReference>
<keyword evidence="3 7" id="KW-0645">Protease</keyword>
<evidence type="ECO:0000259" key="8">
    <source>
        <dbReference type="PROSITE" id="PS50235"/>
    </source>
</evidence>
<dbReference type="Pfam" id="PF00443">
    <property type="entry name" value="UCH"/>
    <property type="match status" value="1"/>
</dbReference>
<comment type="catalytic activity">
    <reaction evidence="1 7">
        <text>Thiol-dependent hydrolysis of ester, thioester, amide, peptide and isopeptide bonds formed by the C-terminal Gly of ubiquitin (a 76-residue protein attached to proteins as an intracellular targeting signal).</text>
        <dbReference type="EC" id="3.4.19.12"/>
    </reaction>
</comment>
<keyword evidence="5 7" id="KW-0378">Hydrolase</keyword>
<reference evidence="9" key="1">
    <citation type="submission" date="2023-07" db="EMBL/GenBank/DDBJ databases">
        <authorList>
            <consortium name="AG Swart"/>
            <person name="Singh M."/>
            <person name="Singh A."/>
            <person name="Seah K."/>
            <person name="Emmerich C."/>
        </authorList>
    </citation>
    <scope>NUCLEOTIDE SEQUENCE</scope>
    <source>
        <strain evidence="9">DP1</strain>
    </source>
</reference>
<dbReference type="AlphaFoldDB" id="A0AAD1X7Z1"/>
<gene>
    <name evidence="9" type="ORF">ECRASSUSDP1_LOCUS5572</name>
</gene>
<dbReference type="InterPro" id="IPR038765">
    <property type="entry name" value="Papain-like_cys_pep_sf"/>
</dbReference>
<dbReference type="GO" id="GO:0006508">
    <property type="term" value="P:proteolysis"/>
    <property type="evidence" value="ECO:0007669"/>
    <property type="project" value="UniProtKB-KW"/>
</dbReference>
<sequence>MGSWLDKPKKISFAEHEKYYGLRSIFIQPDTLNSNCSTRGSIYPSTTYALPTGIPNYGNTCYMNALFQSLLSCSHFHSYILNFTSVLTKKSAEESFFKAHDELVDEDAQFNTEMLQDFIKAYFSLLQGRKQYKDMENFYDKLCQNFTYALEQEDAHELLMVLFTMIYDYAKTQALQKPVNDFKEIVKQCVRREIDLDESEQEQKREDADVNIKESSSTLASSSVFMKRSLFLKQKDENDKKKENSIRNDDRLPFESIVNPFAGIYASHFECLSCRYSWEKNEIKYALSVSCNYPTIDQNINEEMKVEQIQDYVCLKCSIIATLSKINSRFLGSSCRMTAIETQALKLQHTFLITYLNINQNLELEDFENEFNEFSLKHRISRFCMKLIKKKSTIKRYHSIQKKPKIMCIHLNRLSNFDQWGNLTKNNNMVQYGLELGEEYKLKSVIVHYGNAFGGHYVALRKINFDLVPDSEESIPAKESLKMSNTSIDSQFNKEIDEKMSWMYASDLDTRYISLKELLSKKAYLLFYEIEE</sequence>
<dbReference type="EC" id="3.4.19.12" evidence="7"/>
<dbReference type="GO" id="GO:0005634">
    <property type="term" value="C:nucleus"/>
    <property type="evidence" value="ECO:0007669"/>
    <property type="project" value="TreeGrafter"/>
</dbReference>
<protein>
    <recommendedName>
        <fullName evidence="7">Ubiquitin carboxyl-terminal hydrolase</fullName>
        <ecNumber evidence="7">3.4.19.12</ecNumber>
    </recommendedName>
</protein>
<dbReference type="PANTHER" id="PTHR24006">
    <property type="entry name" value="UBIQUITIN CARBOXYL-TERMINAL HYDROLASE"/>
    <property type="match status" value="1"/>
</dbReference>
<evidence type="ECO:0000256" key="2">
    <source>
        <dbReference type="ARBA" id="ARBA00009085"/>
    </source>
</evidence>
<dbReference type="Gene3D" id="3.90.70.10">
    <property type="entry name" value="Cysteine proteinases"/>
    <property type="match status" value="1"/>
</dbReference>
<organism evidence="9 10">
    <name type="scientific">Euplotes crassus</name>
    <dbReference type="NCBI Taxonomy" id="5936"/>
    <lineage>
        <taxon>Eukaryota</taxon>
        <taxon>Sar</taxon>
        <taxon>Alveolata</taxon>
        <taxon>Ciliophora</taxon>
        <taxon>Intramacronucleata</taxon>
        <taxon>Spirotrichea</taxon>
        <taxon>Hypotrichia</taxon>
        <taxon>Euplotida</taxon>
        <taxon>Euplotidae</taxon>
        <taxon>Moneuplotes</taxon>
    </lineage>
</organism>
<dbReference type="PROSITE" id="PS50235">
    <property type="entry name" value="USP_3"/>
    <property type="match status" value="1"/>
</dbReference>
<proteinExistence type="inferred from homology"/>
<evidence type="ECO:0000256" key="5">
    <source>
        <dbReference type="ARBA" id="ARBA00022801"/>
    </source>
</evidence>
<keyword evidence="6 7" id="KW-0788">Thiol protease</keyword>
<dbReference type="SUPFAM" id="SSF54001">
    <property type="entry name" value="Cysteine proteinases"/>
    <property type="match status" value="1"/>
</dbReference>
<dbReference type="GO" id="GO:0016579">
    <property type="term" value="P:protein deubiquitination"/>
    <property type="evidence" value="ECO:0007669"/>
    <property type="project" value="InterPro"/>
</dbReference>
<keyword evidence="10" id="KW-1185">Reference proteome</keyword>
<evidence type="ECO:0000313" key="10">
    <source>
        <dbReference type="Proteomes" id="UP001295684"/>
    </source>
</evidence>
<feature type="domain" description="USP" evidence="8">
    <location>
        <begin position="52"/>
        <end position="531"/>
    </location>
</feature>
<comment type="caution">
    <text evidence="9">The sequence shown here is derived from an EMBL/GenBank/DDBJ whole genome shotgun (WGS) entry which is preliminary data.</text>
</comment>
<dbReference type="GO" id="GO:0004843">
    <property type="term" value="F:cysteine-type deubiquitinase activity"/>
    <property type="evidence" value="ECO:0007669"/>
    <property type="project" value="UniProtKB-UniRule"/>
</dbReference>
<keyword evidence="4 7" id="KW-0833">Ubl conjugation pathway</keyword>